<evidence type="ECO:0000313" key="1">
    <source>
        <dbReference type="EMBL" id="GIY51260.1"/>
    </source>
</evidence>
<dbReference type="AlphaFoldDB" id="A0AAV4U0H0"/>
<evidence type="ECO:0000313" key="2">
    <source>
        <dbReference type="Proteomes" id="UP001054837"/>
    </source>
</evidence>
<keyword evidence="2" id="KW-1185">Reference proteome</keyword>
<sequence>MPSLLKFQQILITIEKPESFAIPNNLPRELPVLARRLFPFNFGSAIIHLNSSSCTTQITSKLHCHIPDQYSELQMAQLLLDKSRASV</sequence>
<dbReference type="EMBL" id="BPLQ01010512">
    <property type="protein sequence ID" value="GIY51260.1"/>
    <property type="molecule type" value="Genomic_DNA"/>
</dbReference>
<accession>A0AAV4U0H0</accession>
<gene>
    <name evidence="1" type="ORF">CDAR_445941</name>
</gene>
<protein>
    <submittedName>
        <fullName evidence="1">Uncharacterized protein</fullName>
    </submittedName>
</protein>
<comment type="caution">
    <text evidence="1">The sequence shown here is derived from an EMBL/GenBank/DDBJ whole genome shotgun (WGS) entry which is preliminary data.</text>
</comment>
<reference evidence="1 2" key="1">
    <citation type="submission" date="2021-06" db="EMBL/GenBank/DDBJ databases">
        <title>Caerostris darwini draft genome.</title>
        <authorList>
            <person name="Kono N."/>
            <person name="Arakawa K."/>
        </authorList>
    </citation>
    <scope>NUCLEOTIDE SEQUENCE [LARGE SCALE GENOMIC DNA]</scope>
</reference>
<dbReference type="Proteomes" id="UP001054837">
    <property type="component" value="Unassembled WGS sequence"/>
</dbReference>
<organism evidence="1 2">
    <name type="scientific">Caerostris darwini</name>
    <dbReference type="NCBI Taxonomy" id="1538125"/>
    <lineage>
        <taxon>Eukaryota</taxon>
        <taxon>Metazoa</taxon>
        <taxon>Ecdysozoa</taxon>
        <taxon>Arthropoda</taxon>
        <taxon>Chelicerata</taxon>
        <taxon>Arachnida</taxon>
        <taxon>Araneae</taxon>
        <taxon>Araneomorphae</taxon>
        <taxon>Entelegynae</taxon>
        <taxon>Araneoidea</taxon>
        <taxon>Araneidae</taxon>
        <taxon>Caerostris</taxon>
    </lineage>
</organism>
<name>A0AAV4U0H0_9ARAC</name>
<proteinExistence type="predicted"/>